<dbReference type="Pfam" id="PF16905">
    <property type="entry name" value="GPHH"/>
    <property type="match status" value="1"/>
</dbReference>
<dbReference type="GO" id="GO:0005891">
    <property type="term" value="C:voltage-gated calcium channel complex"/>
    <property type="evidence" value="ECO:0007669"/>
    <property type="project" value="InterPro"/>
</dbReference>
<dbReference type="Gene3D" id="6.10.250.2500">
    <property type="match status" value="1"/>
</dbReference>
<keyword evidence="13 22" id="KW-0472">Membrane</keyword>
<dbReference type="GO" id="GO:0098703">
    <property type="term" value="P:calcium ion import across plasma membrane"/>
    <property type="evidence" value="ECO:0007669"/>
    <property type="project" value="TreeGrafter"/>
</dbReference>
<accession>A0A2K5MIB1</accession>
<dbReference type="FunFam" id="1.10.287.70:FF:000023">
    <property type="entry name" value="Voltage-dependent R-type calcium channel subunit alpha"/>
    <property type="match status" value="1"/>
</dbReference>
<dbReference type="InterPro" id="IPR014873">
    <property type="entry name" value="VDCC_a1su_IQ"/>
</dbReference>
<evidence type="ECO:0000313" key="24">
    <source>
        <dbReference type="Ensembl" id="ENSCATP00000024936.1"/>
    </source>
</evidence>
<dbReference type="FunFam" id="1.20.120.350:FF:000013">
    <property type="entry name" value="Voltage-dependent N-type calcium channel subunit alpha"/>
    <property type="match status" value="1"/>
</dbReference>
<keyword evidence="6 22" id="KW-0812">Transmembrane</keyword>
<feature type="compositionally biased region" description="Basic and acidic residues" evidence="21">
    <location>
        <begin position="2041"/>
        <end position="2058"/>
    </location>
</feature>
<dbReference type="FunFam" id="1.10.287.70:FF:000025">
    <property type="entry name" value="Voltage-dependent R-type calcium channel subunit alpha"/>
    <property type="match status" value="1"/>
</dbReference>
<dbReference type="InterPro" id="IPR005449">
    <property type="entry name" value="VDCC_R_a1su"/>
</dbReference>
<dbReference type="Pfam" id="PF00520">
    <property type="entry name" value="Ion_trans"/>
    <property type="match status" value="4"/>
</dbReference>
<dbReference type="InterPro" id="IPR027359">
    <property type="entry name" value="Volt_channel_dom_sf"/>
</dbReference>
<dbReference type="GO" id="GO:0008331">
    <property type="term" value="F:high voltage-gated calcium channel activity"/>
    <property type="evidence" value="ECO:0007669"/>
    <property type="project" value="TreeGrafter"/>
</dbReference>
<dbReference type="PANTHER" id="PTHR45628:SF5">
    <property type="entry name" value="VOLTAGE-DEPENDENT R-TYPE CALCIUM CHANNEL SUBUNIT ALPHA-1E"/>
    <property type="match status" value="1"/>
</dbReference>
<feature type="compositionally biased region" description="Polar residues" evidence="21">
    <location>
        <begin position="2069"/>
        <end position="2092"/>
    </location>
</feature>
<feature type="binding site" evidence="18">
    <location>
        <position position="311"/>
    </location>
    <ligand>
        <name>Ca(2+)</name>
        <dbReference type="ChEBI" id="CHEBI:29108"/>
    </ligand>
</feature>
<dbReference type="OMA" id="IRIVRIM"/>
<dbReference type="PRINTS" id="PR01633">
    <property type="entry name" value="RVDCCALPHA1"/>
</dbReference>
<evidence type="ECO:0000256" key="4">
    <source>
        <dbReference type="ARBA" id="ARBA00022568"/>
    </source>
</evidence>
<feature type="domain" description="Voltage-dependent calcium channel alpha-1 subunit IQ" evidence="23">
    <location>
        <begin position="1843"/>
        <end position="1877"/>
    </location>
</feature>
<dbReference type="GeneTree" id="ENSGT00940000155601"/>
<comment type="similarity">
    <text evidence="19">Belongs to the calcium channel alpha-1 subunit (TC 1.A.1.11) family.</text>
</comment>
<feature type="transmembrane region" description="Helical" evidence="22">
    <location>
        <begin position="330"/>
        <end position="352"/>
    </location>
</feature>
<keyword evidence="9 18" id="KW-0106">Calcium</keyword>
<feature type="transmembrane region" description="Helical" evidence="22">
    <location>
        <begin position="1495"/>
        <end position="1518"/>
    </location>
</feature>
<evidence type="ECO:0000256" key="1">
    <source>
        <dbReference type="ARBA" id="ARBA00004141"/>
    </source>
</evidence>
<dbReference type="Gene3D" id="6.10.250.2180">
    <property type="match status" value="1"/>
</dbReference>
<feature type="compositionally biased region" description="Basic and acidic residues" evidence="21">
    <location>
        <begin position="935"/>
        <end position="963"/>
    </location>
</feature>
<feature type="region of interest" description="Disordered" evidence="21">
    <location>
        <begin position="831"/>
        <end position="964"/>
    </location>
</feature>
<feature type="region of interest" description="Disordered" evidence="21">
    <location>
        <begin position="2203"/>
        <end position="2235"/>
    </location>
</feature>
<evidence type="ECO:0000256" key="2">
    <source>
        <dbReference type="ARBA" id="ARBA00022448"/>
    </source>
</evidence>
<feature type="compositionally biased region" description="Low complexity" evidence="21">
    <location>
        <begin position="913"/>
        <end position="925"/>
    </location>
</feature>
<dbReference type="Gene3D" id="1.20.120.350">
    <property type="entry name" value="Voltage-gated potassium channels. Chain C"/>
    <property type="match status" value="4"/>
</dbReference>
<evidence type="ECO:0000256" key="16">
    <source>
        <dbReference type="ARBA" id="ARBA00023303"/>
    </source>
</evidence>
<dbReference type="FunFam" id="1.20.120.350:FF:000011">
    <property type="entry name" value="Voltage-dependent N-type calcium channel subunit alpha"/>
    <property type="match status" value="1"/>
</dbReference>
<evidence type="ECO:0000259" key="23">
    <source>
        <dbReference type="SMART" id="SM01062"/>
    </source>
</evidence>
<keyword evidence="4 19" id="KW-0109">Calcium transport</keyword>
<dbReference type="Gene3D" id="1.10.287.70">
    <property type="match status" value="4"/>
</dbReference>
<keyword evidence="20" id="KW-0175">Coiled coil</keyword>
<dbReference type="InterPro" id="IPR050599">
    <property type="entry name" value="VDCC_alpha-1_subunit"/>
</dbReference>
<keyword evidence="7 18" id="KW-0479">Metal-binding</keyword>
<feature type="compositionally biased region" description="Polar residues" evidence="21">
    <location>
        <begin position="843"/>
        <end position="855"/>
    </location>
</feature>
<evidence type="ECO:0000256" key="13">
    <source>
        <dbReference type="ARBA" id="ARBA00023136"/>
    </source>
</evidence>
<evidence type="ECO:0000313" key="25">
    <source>
        <dbReference type="Proteomes" id="UP000233060"/>
    </source>
</evidence>
<dbReference type="Bgee" id="ENSCATG00000035687">
    <property type="expression patterns" value="Expressed in cerebellum and 3 other cell types or tissues"/>
</dbReference>
<evidence type="ECO:0000256" key="20">
    <source>
        <dbReference type="SAM" id="Coils"/>
    </source>
</evidence>
<name>A0A2K5MIB1_CERAT</name>
<feature type="transmembrane region" description="Helical" evidence="22">
    <location>
        <begin position="1265"/>
        <end position="1287"/>
    </location>
</feature>
<dbReference type="Proteomes" id="UP000233060">
    <property type="component" value="Unassembled WGS sequence"/>
</dbReference>
<evidence type="ECO:0000256" key="6">
    <source>
        <dbReference type="ARBA" id="ARBA00022692"/>
    </source>
</evidence>
<comment type="subcellular location">
    <subcellularLocation>
        <location evidence="1 19">Membrane</location>
        <topology evidence="1 19">Multi-pass membrane protein</topology>
    </subcellularLocation>
</comment>
<feature type="region of interest" description="Disordered" evidence="21">
    <location>
        <begin position="1084"/>
        <end position="1105"/>
    </location>
</feature>
<reference evidence="24" key="2">
    <citation type="submission" date="2025-09" db="UniProtKB">
        <authorList>
            <consortium name="Ensembl"/>
        </authorList>
    </citation>
    <scope>IDENTIFICATION</scope>
</reference>
<evidence type="ECO:0000256" key="5">
    <source>
        <dbReference type="ARBA" id="ARBA00022673"/>
    </source>
</evidence>
<evidence type="ECO:0000256" key="11">
    <source>
        <dbReference type="ARBA" id="ARBA00022989"/>
    </source>
</evidence>
<keyword evidence="10 19" id="KW-0851">Voltage-gated channel</keyword>
<dbReference type="InterPro" id="IPR002077">
    <property type="entry name" value="VDCCAlpha1"/>
</dbReference>
<evidence type="ECO:0000256" key="8">
    <source>
        <dbReference type="ARBA" id="ARBA00022737"/>
    </source>
</evidence>
<feature type="transmembrane region" description="Helical" evidence="22">
    <location>
        <begin position="297"/>
        <end position="318"/>
    </location>
</feature>
<keyword evidence="3" id="KW-0597">Phosphoprotein</keyword>
<feature type="region of interest" description="Disordered" evidence="21">
    <location>
        <begin position="2001"/>
        <end position="2110"/>
    </location>
</feature>
<keyword evidence="5 19" id="KW-0107">Calcium channel</keyword>
<dbReference type="InterPro" id="IPR031649">
    <property type="entry name" value="GPHH_dom"/>
</dbReference>
<dbReference type="Pfam" id="PF08763">
    <property type="entry name" value="Ca_chan_IQ"/>
    <property type="match status" value="1"/>
</dbReference>
<dbReference type="GO" id="GO:0045202">
    <property type="term" value="C:synapse"/>
    <property type="evidence" value="ECO:0007669"/>
    <property type="project" value="GOC"/>
</dbReference>
<keyword evidence="11 22" id="KW-1133">Transmembrane helix</keyword>
<feature type="transmembrane region" description="Helical" evidence="22">
    <location>
        <begin position="1589"/>
        <end position="1607"/>
    </location>
</feature>
<feature type="transmembrane region" description="Helical" evidence="22">
    <location>
        <begin position="1682"/>
        <end position="1706"/>
    </location>
</feature>
<feature type="transmembrane region" description="Helical" evidence="22">
    <location>
        <begin position="1132"/>
        <end position="1151"/>
    </location>
</feature>
<gene>
    <name evidence="24" type="primary">CACNA1E</name>
</gene>
<dbReference type="Ensembl" id="ENSCATT00000049163.1">
    <property type="protein sequence ID" value="ENSCATP00000024936.1"/>
    <property type="gene ID" value="ENSCATG00000035687.1"/>
</dbReference>
<comment type="function">
    <text evidence="19">Voltage-sensitive calcium channels (VSCC) mediate the entry of calcium ions into excitable cells and are also involved in a variety of calcium-dependent processes, including muscle contraction, hormone or neurotransmitter release, gene expression, cell motility, cell division and cell death. The isoform alpha-1E gives rise to R-type calcium currents.</text>
</comment>
<feature type="region of interest" description="Disordered" evidence="21">
    <location>
        <begin position="2145"/>
        <end position="2164"/>
    </location>
</feature>
<feature type="compositionally biased region" description="Basic and acidic residues" evidence="21">
    <location>
        <begin position="2005"/>
        <end position="2025"/>
    </location>
</feature>
<feature type="compositionally biased region" description="Polar residues" evidence="21">
    <location>
        <begin position="2145"/>
        <end position="2163"/>
    </location>
</feature>
<dbReference type="GO" id="GO:0007268">
    <property type="term" value="P:chemical synaptic transmission"/>
    <property type="evidence" value="ECO:0007669"/>
    <property type="project" value="TreeGrafter"/>
</dbReference>
<evidence type="ECO:0000256" key="7">
    <source>
        <dbReference type="ARBA" id="ARBA00022723"/>
    </source>
</evidence>
<feature type="transmembrane region" description="Helical" evidence="22">
    <location>
        <begin position="479"/>
        <end position="499"/>
    </location>
</feature>
<feature type="transmembrane region" description="Helical" evidence="22">
    <location>
        <begin position="505"/>
        <end position="523"/>
    </location>
</feature>
<feature type="compositionally biased region" description="Basic residues" evidence="21">
    <location>
        <begin position="893"/>
        <end position="906"/>
    </location>
</feature>
<feature type="transmembrane region" description="Helical" evidence="22">
    <location>
        <begin position="219"/>
        <end position="245"/>
    </location>
</feature>
<feature type="binding site" evidence="18">
    <location>
        <position position="659"/>
    </location>
    <ligand>
        <name>Ca(2+)</name>
        <dbReference type="ChEBI" id="CHEBI:29108"/>
    </ligand>
</feature>
<dbReference type="SUPFAM" id="SSF81324">
    <property type="entry name" value="Voltage-gated potassium channels"/>
    <property type="match status" value="4"/>
</dbReference>
<feature type="binding site" evidence="18">
    <location>
        <position position="1355"/>
    </location>
    <ligand>
        <name>Ca(2+)</name>
        <dbReference type="ChEBI" id="CHEBI:29108"/>
    </ligand>
</feature>
<evidence type="ECO:0000256" key="9">
    <source>
        <dbReference type="ARBA" id="ARBA00022837"/>
    </source>
</evidence>
<evidence type="ECO:0000256" key="18">
    <source>
        <dbReference type="PIRSR" id="PIRSR602077-1"/>
    </source>
</evidence>
<evidence type="ECO:0000256" key="10">
    <source>
        <dbReference type="ARBA" id="ARBA00022882"/>
    </source>
</evidence>
<evidence type="ECO:0000256" key="19">
    <source>
        <dbReference type="RuleBase" id="RU003808"/>
    </source>
</evidence>
<dbReference type="SMART" id="SM01062">
    <property type="entry name" value="Ca_chan_IQ"/>
    <property type="match status" value="1"/>
</dbReference>
<evidence type="ECO:0000256" key="12">
    <source>
        <dbReference type="ARBA" id="ARBA00023065"/>
    </source>
</evidence>
<feature type="transmembrane region" description="Helical" evidence="22">
    <location>
        <begin position="1524"/>
        <end position="1542"/>
    </location>
</feature>
<keyword evidence="8" id="KW-0677">Repeat</keyword>
<comment type="catalytic activity">
    <reaction evidence="17">
        <text>Ca(2+)(in) = Ca(2+)(out)</text>
        <dbReference type="Rhea" id="RHEA:29671"/>
        <dbReference type="ChEBI" id="CHEBI:29108"/>
    </reaction>
</comment>
<feature type="transmembrane region" description="Helical" evidence="22">
    <location>
        <begin position="119"/>
        <end position="139"/>
    </location>
</feature>
<dbReference type="FunFam" id="1.10.238.10:FF:000063">
    <property type="entry name" value="Voltage-dependent N-type calcium channel subunit alpha"/>
    <property type="match status" value="1"/>
</dbReference>
<evidence type="ECO:0000256" key="17">
    <source>
        <dbReference type="ARBA" id="ARBA00036634"/>
    </source>
</evidence>
<feature type="transmembrane region" description="Helical" evidence="22">
    <location>
        <begin position="81"/>
        <end position="99"/>
    </location>
</feature>
<dbReference type="GO" id="GO:0043025">
    <property type="term" value="C:neuronal cell body"/>
    <property type="evidence" value="ECO:0007669"/>
    <property type="project" value="TreeGrafter"/>
</dbReference>
<feature type="transmembrane region" description="Helical" evidence="22">
    <location>
        <begin position="1465"/>
        <end position="1483"/>
    </location>
</feature>
<dbReference type="GO" id="GO:0046872">
    <property type="term" value="F:metal ion binding"/>
    <property type="evidence" value="ECO:0007669"/>
    <property type="project" value="UniProtKB-KW"/>
</dbReference>
<feature type="transmembrane region" description="Helical" evidence="22">
    <location>
        <begin position="682"/>
        <end position="705"/>
    </location>
</feature>
<keyword evidence="12" id="KW-0406">Ion transport</keyword>
<dbReference type="PANTHER" id="PTHR45628">
    <property type="entry name" value="VOLTAGE-DEPENDENT CALCIUM CHANNEL TYPE A SUBUNIT ALPHA-1"/>
    <property type="match status" value="1"/>
</dbReference>
<feature type="coiled-coil region" evidence="20">
    <location>
        <begin position="701"/>
        <end position="728"/>
    </location>
</feature>
<evidence type="ECO:0000256" key="3">
    <source>
        <dbReference type="ARBA" id="ARBA00022553"/>
    </source>
</evidence>
<feature type="region of interest" description="Disordered" evidence="21">
    <location>
        <begin position="1"/>
        <end position="38"/>
    </location>
</feature>
<keyword evidence="14" id="KW-1015">Disulfide bond</keyword>
<keyword evidence="15" id="KW-0325">Glycoprotein</keyword>
<keyword evidence="2" id="KW-0813">Transport</keyword>
<evidence type="ECO:0000256" key="21">
    <source>
        <dbReference type="SAM" id="MobiDB-lite"/>
    </source>
</evidence>
<feature type="transmembrane region" description="Helical" evidence="22">
    <location>
        <begin position="605"/>
        <end position="627"/>
    </location>
</feature>
<evidence type="ECO:0000256" key="14">
    <source>
        <dbReference type="ARBA" id="ARBA00023157"/>
    </source>
</evidence>
<evidence type="ECO:0000256" key="22">
    <source>
        <dbReference type="SAM" id="Phobius"/>
    </source>
</evidence>
<keyword evidence="25" id="KW-1185">Reference proteome</keyword>
<keyword evidence="16" id="KW-0407">Ion channel</keyword>
<sequence length="2253" mass="254864">MARFGEAVVARPGSGDGDSDQSRNRQGTPVPASGQAAAYKQTKAQRARTMALYNPIPVRQNCFTVNRSLFIFGEENIVRKYYMILATIIANCIVLALEQHLPEDDKTPMSRRLEKTEPYFIGIFCFEAGIKIVALGFIFHKGSYLRNGWNVMDFIVVLSGKGSHSNKFNLSETEGSMDETNEGMKLILAYQMVLRDGCIGHSLSFLLGLQIVLKSIMKAMVPLLQIGLLLFFAILMFAIIGLEFYSGKLHRACFMNNSGILEGFDPPHPCGVQGCPAGYECKDWIGPNDGITQFDNILFAVLTVFQCITMEGWTTVLYNTNDALGATWNWLYFIPLIIIGSFFVLNLVLGVLSGEFAKERERVENRRAFMKLRRQQQIERELNGYRAWIDKAEEVMLAEENKNAGTSALEVLRRATIKRSRTEAMTRDSSDEHCVDISSVGTPLARASIKSAKVDGVSYFRHKERLLRISIRHMVKSQVFYWIVLSLVALNTACVAIVHHNQPQWLTHLLYYAEFLFLGLFLLEMSLKMYGMGPRLYFHSSFNCFDFGVTVGSIFEVVWAIFRPGTSFGISVLRALRLLRIFKITKYWASLRNLVVSLMSSMKSIISLLFLLFLFIVVFALLGMQLFGGRFNFNDGTPSANFDTFPAAIMTVFQILTGEDWNEVMYNGIRSQGGVSSGMWSAIYFIVLTLFGNYTLLNVFLAIAVDNLANAQELTKDEQEEEEAFNQKHALQKAKEVSPMSAPNMPSIERERRRRHHMSVWEQRTSQLRKHMQMSSQEALNREEAPSMNPLNPLSSLNPLNTHSSLYRRPRAIEGLALGLALEKFEEERISRGGSLKGDGSDRSSALDNQRTPLSLGQREPPWLARPCHGNCDPTQQEVGGGEAVVTFEDRARHRQSQRRSRHRRVRTEGKESSSASRSRSASQERSLDEAMPTEGEKDPELRSNHGAKEPTIQEERAQDLRRTNSLMVSRGSGLAGGLDEANAPLVLPHPELEVGKDMVPTEQEPEGSSEQALLGDVQLDMGRVISQSEPDLSCITANTDKATTESTSVTVAIPDVGPLVDSTVVHISNKTDGEASPLKEAEIREDDEEVENKKQKKEKRETGKAMVPHSSMFIFSTTNPIRRACHYIVNLRYFEMCILLVIAASSIALAAEDPVLTNSERNKVLRYFDYVFTGVFTFEMVIKMIDQGLILQDGSYFRDLWNILDFVVVVGALVAFALATNKGRDIKTIKSLRVLRVLRPLKTIKRLPKLKAVFDCVVTSLKNVFNILIVYKLFMFIFAVIAVQLFKGKFFYCTDSSKDTEKECIEGALFHFCNYVDHEKNKMEVKGREWKRHEFHYDNIIWALLTLFTVSTGEGWPQVLQHSVDVTEEDRGPSRSNRMEMSIFYVVYFVVFPFFFVNIFVALIIITFQEQGDKMMEECSLEKNERACIDFAISAKPLTRYMPQNRHTFQYRVWHFVVSPSFEYTIMAMIALNTVVLMMKYYSAPCTYELALKYLNIAFTMVFSLECVLKVIAFGFLNYFRDTWNIFDFITVIGSITEIILTDSKLVNTSGFNMSFLKLFRAARLIKLLRQGYTIRILLWTFVQSFKALPYVCLLIAMLFFIYAIIGMQVFGNIKLDEESHINRHNNFRSFFGSLMLLFRSATGEAWQEIMLSCLGEKGCEPDTTAPSGQNENERCGTDLAYVYFVSFIFFCSFLMLNLFVAVIMDNFEYLTRDSSILGPHHLDEFVRVWAEYDRAACGRIPYKDMYKLVRVISPPLGLGENCPYRVACKRLVLMNMPVAEDMTVHFTSTLMALIRTALDIKIAKGGADRQQLDSELQKETLAIWPHLSQKMLDLLVPMPKASDLTVGKIYAAMMIMDYYKQSKVKKQRQQLEEQKNAPMFQRMEPSSLPQEIIANAKALPYLQQDPVSGLSGRSGYPSMSPLSPQEIFQLACMDPADDGQFQEQQSLVVTDPSSMRRSFSTIRDKRSNSSWLEEFSMERSSENTYKSRRRSYHSSLRLSAHRLNSDSGHKSDTHRSGGRERGRSKERKHLLSPDVSRCNSEERGTQADWESPERRQSRSPSEGRSQTPNRQGTGSLSESSIPSVSDTSTPRRSRRQLPPVPPKPRPLLSYSSLIRHVGSISPPADGSEEGSPLTSQALENNNTCLTESSNSPHPRQGQHASPQRYISEPYLALHEDSHASDCGEEETLTFEAAVATSLGRSNTIGSAPPLRHSWQMPNGHYRRRRRGGPGPGMMCGAVNNLLSDTEEDDKC</sequence>
<dbReference type="FunFam" id="1.20.120.350:FF:000001">
    <property type="entry name" value="Voltage-dependent L-type calcium channel subunit alpha"/>
    <property type="match status" value="1"/>
</dbReference>
<protein>
    <recommendedName>
        <fullName evidence="19">Voltage-dependent R-type calcium channel subunit alpha</fullName>
    </recommendedName>
</protein>
<feature type="transmembrane region" description="Helical" evidence="22">
    <location>
        <begin position="1384"/>
        <end position="1409"/>
    </location>
</feature>
<feature type="transmembrane region" description="Helical" evidence="22">
    <location>
        <begin position="193"/>
        <end position="213"/>
    </location>
</feature>
<dbReference type="PRINTS" id="PR00167">
    <property type="entry name" value="CACHANNEL"/>
</dbReference>
<reference evidence="24" key="1">
    <citation type="submission" date="2025-08" db="UniProtKB">
        <authorList>
            <consortium name="Ensembl"/>
        </authorList>
    </citation>
    <scope>IDENTIFICATION</scope>
</reference>
<proteinExistence type="inferred from homology"/>
<evidence type="ECO:0000256" key="15">
    <source>
        <dbReference type="ARBA" id="ARBA00023180"/>
    </source>
</evidence>
<feature type="transmembrane region" description="Helical" evidence="22">
    <location>
        <begin position="1204"/>
        <end position="1221"/>
    </location>
</feature>
<organism evidence="24 25">
    <name type="scientific">Cercocebus atys</name>
    <name type="common">Sooty mangabey</name>
    <name type="synonym">Cercocebus torquatus atys</name>
    <dbReference type="NCBI Taxonomy" id="9531"/>
    <lineage>
        <taxon>Eukaryota</taxon>
        <taxon>Metazoa</taxon>
        <taxon>Chordata</taxon>
        <taxon>Craniata</taxon>
        <taxon>Vertebrata</taxon>
        <taxon>Euteleostomi</taxon>
        <taxon>Mammalia</taxon>
        <taxon>Eutheria</taxon>
        <taxon>Euarchontoglires</taxon>
        <taxon>Primates</taxon>
        <taxon>Haplorrhini</taxon>
        <taxon>Catarrhini</taxon>
        <taxon>Cercopithecidae</taxon>
        <taxon>Cercopithecinae</taxon>
        <taxon>Cercocebus</taxon>
    </lineage>
</organism>
<dbReference type="InterPro" id="IPR005821">
    <property type="entry name" value="Ion_trans_dom"/>
</dbReference>